<dbReference type="OrthoDB" id="2122982at2759"/>
<proteinExistence type="predicted"/>
<dbReference type="RefSeq" id="XP_016595849.1">
    <property type="nucleotide sequence ID" value="XM_016743127.1"/>
</dbReference>
<dbReference type="PANTHER" id="PTHR21540">
    <property type="entry name" value="RING FINGER AND SWIM DOMAIN-CONTAINING PROTEIN 2"/>
    <property type="match status" value="1"/>
</dbReference>
<name>A0A0A2IC79_PENEN</name>
<dbReference type="InterPro" id="IPR039903">
    <property type="entry name" value="Zswim2"/>
</dbReference>
<keyword evidence="3" id="KW-1185">Reference proteome</keyword>
<dbReference type="SUPFAM" id="SSF57850">
    <property type="entry name" value="RING/U-box"/>
    <property type="match status" value="1"/>
</dbReference>
<dbReference type="VEuPathDB" id="FungiDB:PEXP_034090"/>
<feature type="domain" description="RING-type" evidence="1">
    <location>
        <begin position="29"/>
        <end position="63"/>
    </location>
</feature>
<dbReference type="InterPro" id="IPR013083">
    <property type="entry name" value="Znf_RING/FYVE/PHD"/>
</dbReference>
<sequence>MLAAFSLKRILDTTTLASTGERKPIEGGCPICFHDFETNKKTTWCQSCGSNFHEACFKKWERTLNAYHDVVHCLYW</sequence>
<dbReference type="PANTHER" id="PTHR21540:SF0">
    <property type="entry name" value="PHD FAMILY PROTEIN"/>
    <property type="match status" value="1"/>
</dbReference>
<protein>
    <submittedName>
        <fullName evidence="2">Zinc finger, RING-type</fullName>
    </submittedName>
</protein>
<dbReference type="EMBL" id="JQFZ01000252">
    <property type="protein sequence ID" value="KGO53210.1"/>
    <property type="molecule type" value="Genomic_DNA"/>
</dbReference>
<dbReference type="PhylomeDB" id="A0A0A2IC79"/>
<dbReference type="Proteomes" id="UP000030143">
    <property type="component" value="Unassembled WGS sequence"/>
</dbReference>
<evidence type="ECO:0000313" key="2">
    <source>
        <dbReference type="EMBL" id="KGO53210.1"/>
    </source>
</evidence>
<dbReference type="GO" id="GO:0061630">
    <property type="term" value="F:ubiquitin protein ligase activity"/>
    <property type="evidence" value="ECO:0007669"/>
    <property type="project" value="InterPro"/>
</dbReference>
<reference evidence="2 3" key="1">
    <citation type="journal article" date="2015" name="Mol. Plant Microbe Interact.">
        <title>Genome, transcriptome, and functional analyses of Penicillium expansum provide new insights into secondary metabolism and pathogenicity.</title>
        <authorList>
            <person name="Ballester A.R."/>
            <person name="Marcet-Houben M."/>
            <person name="Levin E."/>
            <person name="Sela N."/>
            <person name="Selma-Lazaro C."/>
            <person name="Carmona L."/>
            <person name="Wisniewski M."/>
            <person name="Droby S."/>
            <person name="Gonzalez-Candelas L."/>
            <person name="Gabaldon T."/>
        </authorList>
    </citation>
    <scope>NUCLEOTIDE SEQUENCE [LARGE SCALE GENOMIC DNA]</scope>
    <source>
        <strain evidence="2 3">MD-8</strain>
    </source>
</reference>
<comment type="caution">
    <text evidence="2">The sequence shown here is derived from an EMBL/GenBank/DDBJ whole genome shotgun (WGS) entry which is preliminary data.</text>
</comment>
<dbReference type="HOGENOM" id="CLU_2655251_0_0_1"/>
<gene>
    <name evidence="2" type="ORF">PEX2_058540</name>
</gene>
<dbReference type="GeneID" id="27678546"/>
<evidence type="ECO:0000259" key="1">
    <source>
        <dbReference type="Pfam" id="PF13639"/>
    </source>
</evidence>
<dbReference type="Pfam" id="PF13639">
    <property type="entry name" value="zf-RING_2"/>
    <property type="match status" value="1"/>
</dbReference>
<accession>A0A0A2IC79</accession>
<evidence type="ECO:0000313" key="3">
    <source>
        <dbReference type="Proteomes" id="UP000030143"/>
    </source>
</evidence>
<dbReference type="STRING" id="27334.A0A0A2IC79"/>
<organism evidence="2 3">
    <name type="scientific">Penicillium expansum</name>
    <name type="common">Blue mold rot fungus</name>
    <dbReference type="NCBI Taxonomy" id="27334"/>
    <lineage>
        <taxon>Eukaryota</taxon>
        <taxon>Fungi</taxon>
        <taxon>Dikarya</taxon>
        <taxon>Ascomycota</taxon>
        <taxon>Pezizomycotina</taxon>
        <taxon>Eurotiomycetes</taxon>
        <taxon>Eurotiomycetidae</taxon>
        <taxon>Eurotiales</taxon>
        <taxon>Aspergillaceae</taxon>
        <taxon>Penicillium</taxon>
    </lineage>
</organism>
<dbReference type="Gene3D" id="3.30.40.10">
    <property type="entry name" value="Zinc/RING finger domain, C3HC4 (zinc finger)"/>
    <property type="match status" value="1"/>
</dbReference>
<dbReference type="InterPro" id="IPR001841">
    <property type="entry name" value="Znf_RING"/>
</dbReference>
<dbReference type="AlphaFoldDB" id="A0A0A2IC79"/>